<sequence length="92" mass="10362">MPLLCPFMRCATFSSSGMEGLAFRHREITCLDVRFQTSLNLLGTVLVTVSQPGVEIFGSAKALLREFLNVVKLVKVFSLLSNHCRLFQQDRK</sequence>
<name>A0A4Y2ACX9_ARAVE</name>
<evidence type="ECO:0000313" key="2">
    <source>
        <dbReference type="Proteomes" id="UP000499080"/>
    </source>
</evidence>
<protein>
    <submittedName>
        <fullName evidence="1">Uncharacterized protein</fullName>
    </submittedName>
</protein>
<dbReference type="EMBL" id="BGPR01000013">
    <property type="protein sequence ID" value="GBL77682.1"/>
    <property type="molecule type" value="Genomic_DNA"/>
</dbReference>
<organism evidence="1 2">
    <name type="scientific">Araneus ventricosus</name>
    <name type="common">Orbweaver spider</name>
    <name type="synonym">Epeira ventricosa</name>
    <dbReference type="NCBI Taxonomy" id="182803"/>
    <lineage>
        <taxon>Eukaryota</taxon>
        <taxon>Metazoa</taxon>
        <taxon>Ecdysozoa</taxon>
        <taxon>Arthropoda</taxon>
        <taxon>Chelicerata</taxon>
        <taxon>Arachnida</taxon>
        <taxon>Araneae</taxon>
        <taxon>Araneomorphae</taxon>
        <taxon>Entelegynae</taxon>
        <taxon>Araneoidea</taxon>
        <taxon>Araneidae</taxon>
        <taxon>Araneus</taxon>
    </lineage>
</organism>
<accession>A0A4Y2ACX9</accession>
<evidence type="ECO:0000313" key="1">
    <source>
        <dbReference type="EMBL" id="GBL77682.1"/>
    </source>
</evidence>
<dbReference type="Proteomes" id="UP000499080">
    <property type="component" value="Unassembled WGS sequence"/>
</dbReference>
<proteinExistence type="predicted"/>
<comment type="caution">
    <text evidence="1">The sequence shown here is derived from an EMBL/GenBank/DDBJ whole genome shotgun (WGS) entry which is preliminary data.</text>
</comment>
<keyword evidence="2" id="KW-1185">Reference proteome</keyword>
<gene>
    <name evidence="1" type="ORF">AVEN_152906_1</name>
</gene>
<reference evidence="1 2" key="1">
    <citation type="journal article" date="2019" name="Sci. Rep.">
        <title>Orb-weaving spider Araneus ventricosus genome elucidates the spidroin gene catalogue.</title>
        <authorList>
            <person name="Kono N."/>
            <person name="Nakamura H."/>
            <person name="Ohtoshi R."/>
            <person name="Moran D.A.P."/>
            <person name="Shinohara A."/>
            <person name="Yoshida Y."/>
            <person name="Fujiwara M."/>
            <person name="Mori M."/>
            <person name="Tomita M."/>
            <person name="Arakawa K."/>
        </authorList>
    </citation>
    <scope>NUCLEOTIDE SEQUENCE [LARGE SCALE GENOMIC DNA]</scope>
</reference>
<dbReference type="AlphaFoldDB" id="A0A4Y2ACX9"/>